<evidence type="ECO:0000256" key="7">
    <source>
        <dbReference type="ARBA" id="ARBA00022679"/>
    </source>
</evidence>
<keyword evidence="7 12" id="KW-0808">Transferase</keyword>
<comment type="caution">
    <text evidence="12">The sequence shown here is derived from an EMBL/GenBank/DDBJ whole genome shotgun (WGS) entry which is preliminary data.</text>
</comment>
<dbReference type="Pfam" id="PF01135">
    <property type="entry name" value="PCMT"/>
    <property type="match status" value="1"/>
</dbReference>
<dbReference type="EC" id="2.1.1.77" evidence="3"/>
<keyword evidence="6 12" id="KW-0489">Methyltransferase</keyword>
<dbReference type="InterPro" id="IPR027573">
    <property type="entry name" value="Methyltran_FxLD"/>
</dbReference>
<dbReference type="Proteomes" id="UP000578077">
    <property type="component" value="Unassembled WGS sequence"/>
</dbReference>
<proteinExistence type="inferred from homology"/>
<keyword evidence="13" id="KW-1185">Reference proteome</keyword>
<dbReference type="GO" id="GO:0032259">
    <property type="term" value="P:methylation"/>
    <property type="evidence" value="ECO:0007669"/>
    <property type="project" value="UniProtKB-KW"/>
</dbReference>
<evidence type="ECO:0000256" key="10">
    <source>
        <dbReference type="ARBA" id="ARBA00031323"/>
    </source>
</evidence>
<comment type="similarity">
    <text evidence="2">Belongs to the methyltransferase superfamily. L-isoaspartyl/D-aspartyl protein methyltransferase family.</text>
</comment>
<evidence type="ECO:0000256" key="2">
    <source>
        <dbReference type="ARBA" id="ARBA00005369"/>
    </source>
</evidence>
<dbReference type="Gene3D" id="3.40.50.150">
    <property type="entry name" value="Vaccinia Virus protein VP39"/>
    <property type="match status" value="1"/>
</dbReference>
<dbReference type="EMBL" id="JACHLY010000001">
    <property type="protein sequence ID" value="MBB6000176.1"/>
    <property type="molecule type" value="Genomic_DNA"/>
</dbReference>
<evidence type="ECO:0000313" key="12">
    <source>
        <dbReference type="EMBL" id="MBB6000176.1"/>
    </source>
</evidence>
<organism evidence="12 13">
    <name type="scientific">Streptomonospora salina</name>
    <dbReference type="NCBI Taxonomy" id="104205"/>
    <lineage>
        <taxon>Bacteria</taxon>
        <taxon>Bacillati</taxon>
        <taxon>Actinomycetota</taxon>
        <taxon>Actinomycetes</taxon>
        <taxon>Streptosporangiales</taxon>
        <taxon>Nocardiopsidaceae</taxon>
        <taxon>Streptomonospora</taxon>
    </lineage>
</organism>
<evidence type="ECO:0000256" key="8">
    <source>
        <dbReference type="ARBA" id="ARBA00022691"/>
    </source>
</evidence>
<dbReference type="CDD" id="cd02440">
    <property type="entry name" value="AdoMet_MTases"/>
    <property type="match status" value="1"/>
</dbReference>
<gene>
    <name evidence="12" type="ORF">HNR25_003927</name>
</gene>
<dbReference type="PANTHER" id="PTHR11579:SF0">
    <property type="entry name" value="PROTEIN-L-ISOASPARTATE(D-ASPARTATE) O-METHYLTRANSFERASE"/>
    <property type="match status" value="1"/>
</dbReference>
<evidence type="ECO:0000256" key="3">
    <source>
        <dbReference type="ARBA" id="ARBA00011890"/>
    </source>
</evidence>
<keyword evidence="5" id="KW-0963">Cytoplasm</keyword>
<evidence type="ECO:0000256" key="9">
    <source>
        <dbReference type="ARBA" id="ARBA00030757"/>
    </source>
</evidence>
<evidence type="ECO:0000256" key="6">
    <source>
        <dbReference type="ARBA" id="ARBA00022603"/>
    </source>
</evidence>
<dbReference type="NCBIfam" id="TIGR04364">
    <property type="entry name" value="methyltran_FxLD"/>
    <property type="match status" value="1"/>
</dbReference>
<dbReference type="GO" id="GO:0004719">
    <property type="term" value="F:protein-L-isoaspartate (D-aspartate) O-methyltransferase activity"/>
    <property type="evidence" value="ECO:0007669"/>
    <property type="project" value="UniProtKB-EC"/>
</dbReference>
<evidence type="ECO:0000256" key="11">
    <source>
        <dbReference type="ARBA" id="ARBA00031350"/>
    </source>
</evidence>
<evidence type="ECO:0000313" key="13">
    <source>
        <dbReference type="Proteomes" id="UP000578077"/>
    </source>
</evidence>
<dbReference type="PROSITE" id="PS01279">
    <property type="entry name" value="PCMT"/>
    <property type="match status" value="1"/>
</dbReference>
<keyword evidence="8" id="KW-0949">S-adenosyl-L-methionine</keyword>
<dbReference type="SUPFAM" id="SSF53335">
    <property type="entry name" value="S-adenosyl-L-methionine-dependent methyltransferases"/>
    <property type="match status" value="1"/>
</dbReference>
<evidence type="ECO:0000256" key="5">
    <source>
        <dbReference type="ARBA" id="ARBA00022490"/>
    </source>
</evidence>
<evidence type="ECO:0000256" key="4">
    <source>
        <dbReference type="ARBA" id="ARBA00013346"/>
    </source>
</evidence>
<sequence>MVDRTVAKRAMLDMPPLSAPEEQALRTVPRELFLPGLELTDVYAEQAVVTKRDQERGVALSSVSAPAIIATMLHRADIRPGHRILEIGSGGYNAALIRELTGAGGDVTSIDIDPEVVDRAGRFLDHAGYRDVHVAAADGEHGFARRAPYDRILVTAGAWDVPPAWRDQLAPGGRMVVPMRIRGLTRCLTLERAAEGHWSCVAVDMCGFVRMQGAGEHWEPMPYLNDEPDRRVGLRLEDGPSADVAALRRALAREPDTVWSGVLVQAEEPTDDQDLWIATAADEWALLTADREAIRSGLVTPTWALGTPTLLNADGTGFAYRTLRRHPTREGRWEFGAIGHGPQARATAERLCDLMAAWDRDLRGRPGPEITLHPVSKPDHRLPAGRVIDKRSTRMVLNWTATTEEEKKEEL</sequence>
<dbReference type="AlphaFoldDB" id="A0A841EB16"/>
<evidence type="ECO:0000256" key="1">
    <source>
        <dbReference type="ARBA" id="ARBA00004496"/>
    </source>
</evidence>
<name>A0A841EB16_9ACTN</name>
<dbReference type="PANTHER" id="PTHR11579">
    <property type="entry name" value="PROTEIN-L-ISOASPARTATE O-METHYLTRANSFERASE"/>
    <property type="match status" value="1"/>
</dbReference>
<reference evidence="12 13" key="1">
    <citation type="submission" date="2020-08" db="EMBL/GenBank/DDBJ databases">
        <title>Sequencing the genomes of 1000 actinobacteria strains.</title>
        <authorList>
            <person name="Klenk H.-P."/>
        </authorList>
    </citation>
    <scope>NUCLEOTIDE SEQUENCE [LARGE SCALE GENOMIC DNA]</scope>
    <source>
        <strain evidence="12 13">DSM 44593</strain>
    </source>
</reference>
<accession>A0A841EB16</accession>
<protein>
    <recommendedName>
        <fullName evidence="4">Protein-L-isoaspartate O-methyltransferase</fullName>
        <ecNumber evidence="3">2.1.1.77</ecNumber>
    </recommendedName>
    <alternativeName>
        <fullName evidence="11">L-isoaspartyl protein carboxyl methyltransferase</fullName>
    </alternativeName>
    <alternativeName>
        <fullName evidence="9">Protein L-isoaspartyl methyltransferase</fullName>
    </alternativeName>
    <alternativeName>
        <fullName evidence="10">Protein-beta-aspartate methyltransferase</fullName>
    </alternativeName>
</protein>
<dbReference type="InterPro" id="IPR029063">
    <property type="entry name" value="SAM-dependent_MTases_sf"/>
</dbReference>
<comment type="subcellular location">
    <subcellularLocation>
        <location evidence="1">Cytoplasm</location>
    </subcellularLocation>
</comment>
<dbReference type="GO" id="GO:0005737">
    <property type="term" value="C:cytoplasm"/>
    <property type="evidence" value="ECO:0007669"/>
    <property type="project" value="UniProtKB-SubCell"/>
</dbReference>
<dbReference type="InterPro" id="IPR000682">
    <property type="entry name" value="PCMT"/>
</dbReference>